<reference evidence="5" key="2">
    <citation type="submission" date="2020-09" db="EMBL/GenBank/DDBJ databases">
        <authorList>
            <person name="Sun Q."/>
            <person name="Zhou Y."/>
        </authorList>
    </citation>
    <scope>NUCLEOTIDE SEQUENCE</scope>
    <source>
        <strain evidence="5">CGMCC 1.16134</strain>
    </source>
</reference>
<evidence type="ECO:0000313" key="6">
    <source>
        <dbReference type="Proteomes" id="UP000637643"/>
    </source>
</evidence>
<dbReference type="PANTHER" id="PTHR43280:SF2">
    <property type="entry name" value="HTH-TYPE TRANSCRIPTIONAL REGULATOR EXSA"/>
    <property type="match status" value="1"/>
</dbReference>
<feature type="domain" description="HTH araC/xylS-type" evidence="4">
    <location>
        <begin position="153"/>
        <end position="251"/>
    </location>
</feature>
<gene>
    <name evidence="5" type="ORF">GCM10010912_59850</name>
</gene>
<dbReference type="InterPro" id="IPR018062">
    <property type="entry name" value="HTH_AraC-typ_CS"/>
</dbReference>
<comment type="caution">
    <text evidence="5">The sequence shown here is derived from an EMBL/GenBank/DDBJ whole genome shotgun (WGS) entry which is preliminary data.</text>
</comment>
<protein>
    <recommendedName>
        <fullName evidence="4">HTH araC/xylS-type domain-containing protein</fullName>
    </recommendedName>
</protein>
<dbReference type="Pfam" id="PF12833">
    <property type="entry name" value="HTH_18"/>
    <property type="match status" value="1"/>
</dbReference>
<dbReference type="RefSeq" id="WP_189031327.1">
    <property type="nucleotide sequence ID" value="NZ_BMKR01000042.1"/>
</dbReference>
<dbReference type="InterPro" id="IPR009057">
    <property type="entry name" value="Homeodomain-like_sf"/>
</dbReference>
<accession>A0A917D1Z6</accession>
<dbReference type="SMART" id="SM00342">
    <property type="entry name" value="HTH_ARAC"/>
    <property type="match status" value="1"/>
</dbReference>
<evidence type="ECO:0000256" key="1">
    <source>
        <dbReference type="ARBA" id="ARBA00023015"/>
    </source>
</evidence>
<dbReference type="AlphaFoldDB" id="A0A917D1Z6"/>
<dbReference type="GO" id="GO:0003700">
    <property type="term" value="F:DNA-binding transcription factor activity"/>
    <property type="evidence" value="ECO:0007669"/>
    <property type="project" value="InterPro"/>
</dbReference>
<name>A0A917D1Z6_9BACL</name>
<dbReference type="PANTHER" id="PTHR43280">
    <property type="entry name" value="ARAC-FAMILY TRANSCRIPTIONAL REGULATOR"/>
    <property type="match status" value="1"/>
</dbReference>
<dbReference type="EMBL" id="BMKR01000042">
    <property type="protein sequence ID" value="GGG07220.1"/>
    <property type="molecule type" value="Genomic_DNA"/>
</dbReference>
<reference evidence="5" key="1">
    <citation type="journal article" date="2014" name="Int. J. Syst. Evol. Microbiol.">
        <title>Complete genome sequence of Corynebacterium casei LMG S-19264T (=DSM 44701T), isolated from a smear-ripened cheese.</title>
        <authorList>
            <consortium name="US DOE Joint Genome Institute (JGI-PGF)"/>
            <person name="Walter F."/>
            <person name="Albersmeier A."/>
            <person name="Kalinowski J."/>
            <person name="Ruckert C."/>
        </authorList>
    </citation>
    <scope>NUCLEOTIDE SEQUENCE</scope>
    <source>
        <strain evidence="5">CGMCC 1.16134</strain>
    </source>
</reference>
<evidence type="ECO:0000259" key="4">
    <source>
        <dbReference type="PROSITE" id="PS01124"/>
    </source>
</evidence>
<sequence length="272" mass="31712">MFTIVSLFSEVILPQKKIQLQSGPERLMLIRLTDSLQIKWEQLERQTSSRDIVLVQDVEITNTTENFVKIKGIVFQTPFTYHLSNGLIDITSDSVSYIQNLLDSVEEIPQHIIPQAESQFNFLCQSLLDLNSKPFDVTPYVVEPFGKIDRRLIIVHRYIRQNYSQPITLQVLADLIKCNPVYLSNTYSKIFKIPPMKYLQIIRMRKAKELLINTKISIKDITVGLGYVSNSQFSNMFKHYNGCTPVEYRREAWVLLESEAVNQRENRFEESR</sequence>
<dbReference type="InterPro" id="IPR018060">
    <property type="entry name" value="HTH_AraC"/>
</dbReference>
<evidence type="ECO:0000313" key="5">
    <source>
        <dbReference type="EMBL" id="GGG07220.1"/>
    </source>
</evidence>
<keyword evidence="3" id="KW-0804">Transcription</keyword>
<keyword evidence="6" id="KW-1185">Reference proteome</keyword>
<dbReference type="GO" id="GO:0043565">
    <property type="term" value="F:sequence-specific DNA binding"/>
    <property type="evidence" value="ECO:0007669"/>
    <property type="project" value="InterPro"/>
</dbReference>
<evidence type="ECO:0000256" key="2">
    <source>
        <dbReference type="ARBA" id="ARBA00023125"/>
    </source>
</evidence>
<dbReference type="SUPFAM" id="SSF46689">
    <property type="entry name" value="Homeodomain-like"/>
    <property type="match status" value="2"/>
</dbReference>
<dbReference type="Gene3D" id="1.10.10.60">
    <property type="entry name" value="Homeodomain-like"/>
    <property type="match status" value="2"/>
</dbReference>
<keyword evidence="1" id="KW-0805">Transcription regulation</keyword>
<proteinExistence type="predicted"/>
<keyword evidence="2" id="KW-0238">DNA-binding</keyword>
<dbReference type="PROSITE" id="PS01124">
    <property type="entry name" value="HTH_ARAC_FAMILY_2"/>
    <property type="match status" value="1"/>
</dbReference>
<dbReference type="Proteomes" id="UP000637643">
    <property type="component" value="Unassembled WGS sequence"/>
</dbReference>
<organism evidence="5 6">
    <name type="scientific">Paenibacillus albidus</name>
    <dbReference type="NCBI Taxonomy" id="2041023"/>
    <lineage>
        <taxon>Bacteria</taxon>
        <taxon>Bacillati</taxon>
        <taxon>Bacillota</taxon>
        <taxon>Bacilli</taxon>
        <taxon>Bacillales</taxon>
        <taxon>Paenibacillaceae</taxon>
        <taxon>Paenibacillus</taxon>
    </lineage>
</organism>
<evidence type="ECO:0000256" key="3">
    <source>
        <dbReference type="ARBA" id="ARBA00023163"/>
    </source>
</evidence>
<dbReference type="PROSITE" id="PS00041">
    <property type="entry name" value="HTH_ARAC_FAMILY_1"/>
    <property type="match status" value="1"/>
</dbReference>